<evidence type="ECO:0000313" key="2">
    <source>
        <dbReference type="EMBL" id="MFC3881030.1"/>
    </source>
</evidence>
<proteinExistence type="predicted"/>
<feature type="signal peptide" evidence="1">
    <location>
        <begin position="1"/>
        <end position="21"/>
    </location>
</feature>
<dbReference type="RefSeq" id="WP_377906371.1">
    <property type="nucleotide sequence ID" value="NZ_JBHRZS010000007.1"/>
</dbReference>
<comment type="caution">
    <text evidence="2">The sequence shown here is derived from an EMBL/GenBank/DDBJ whole genome shotgun (WGS) entry which is preliminary data.</text>
</comment>
<accession>A0ABV8ATQ9</accession>
<gene>
    <name evidence="2" type="ORF">ACFOSV_12620</name>
</gene>
<feature type="chain" id="PRO_5046477336" evidence="1">
    <location>
        <begin position="22"/>
        <end position="124"/>
    </location>
</feature>
<keyword evidence="3" id="KW-1185">Reference proteome</keyword>
<keyword evidence="1" id="KW-0732">Signal</keyword>
<evidence type="ECO:0000256" key="1">
    <source>
        <dbReference type="SAM" id="SignalP"/>
    </source>
</evidence>
<reference evidence="3" key="1">
    <citation type="journal article" date="2019" name="Int. J. Syst. Evol. Microbiol.">
        <title>The Global Catalogue of Microorganisms (GCM) 10K type strain sequencing project: providing services to taxonomists for standard genome sequencing and annotation.</title>
        <authorList>
            <consortium name="The Broad Institute Genomics Platform"/>
            <consortium name="The Broad Institute Genome Sequencing Center for Infectious Disease"/>
            <person name="Wu L."/>
            <person name="Ma J."/>
        </authorList>
    </citation>
    <scope>NUCLEOTIDE SEQUENCE [LARGE SCALE GENOMIC DNA]</scope>
    <source>
        <strain evidence="3">CCUG 60523</strain>
    </source>
</reference>
<protein>
    <submittedName>
        <fullName evidence="2">Uncharacterized protein</fullName>
    </submittedName>
</protein>
<evidence type="ECO:0000313" key="3">
    <source>
        <dbReference type="Proteomes" id="UP001595805"/>
    </source>
</evidence>
<dbReference type="EMBL" id="JBHRZS010000007">
    <property type="protein sequence ID" value="MFC3881030.1"/>
    <property type="molecule type" value="Genomic_DNA"/>
</dbReference>
<dbReference type="Proteomes" id="UP001595805">
    <property type="component" value="Unassembled WGS sequence"/>
</dbReference>
<organism evidence="2 3">
    <name type="scientific">Algoriphagus namhaensis</name>
    <dbReference type="NCBI Taxonomy" id="915353"/>
    <lineage>
        <taxon>Bacteria</taxon>
        <taxon>Pseudomonadati</taxon>
        <taxon>Bacteroidota</taxon>
        <taxon>Cytophagia</taxon>
        <taxon>Cytophagales</taxon>
        <taxon>Cyclobacteriaceae</taxon>
        <taxon>Algoriphagus</taxon>
    </lineage>
</organism>
<dbReference type="PROSITE" id="PS51257">
    <property type="entry name" value="PROKAR_LIPOPROTEIN"/>
    <property type="match status" value="1"/>
</dbReference>
<sequence>MKFKLIAFSALLALLSISSCRDEDIGPLLICGVYDPVLELTWLAQKTAQINQAGNGSDIYLSAGVYQGQSVIIEKNCCISCGSVFVVYACDGQVLGFLGTGGIDPASIEDETIIWRGANFTCGV</sequence>
<name>A0ABV8ATQ9_9BACT</name>